<dbReference type="GO" id="GO:0016780">
    <property type="term" value="F:phosphotransferase activity, for other substituted phosphate groups"/>
    <property type="evidence" value="ECO:0007669"/>
    <property type="project" value="TreeGrafter"/>
</dbReference>
<feature type="domain" description="Bacterial sugar transferase" evidence="3">
    <location>
        <begin position="8"/>
        <end position="187"/>
    </location>
</feature>
<reference evidence="4 5" key="1">
    <citation type="submission" date="2018-07" db="EMBL/GenBank/DDBJ databases">
        <title>Genomic Encyclopedia of Type Strains, Phase III (KMG-III): the genomes of soil and plant-associated and newly described type strains.</title>
        <authorList>
            <person name="Whitman W."/>
        </authorList>
    </citation>
    <scope>NUCLEOTIDE SEQUENCE [LARGE SCALE GENOMIC DNA]</scope>
    <source>
        <strain evidence="4 5">CECT 7287</strain>
    </source>
</reference>
<dbReference type="OrthoDB" id="9808602at2"/>
<dbReference type="EMBL" id="QRDZ01000010">
    <property type="protein sequence ID" value="RED76861.1"/>
    <property type="molecule type" value="Genomic_DNA"/>
</dbReference>
<keyword evidence="2" id="KW-0812">Transmembrane</keyword>
<feature type="transmembrane region" description="Helical" evidence="2">
    <location>
        <begin position="12"/>
        <end position="34"/>
    </location>
</feature>
<sequence length="206" mass="23171">MKRYACIKRFIDVLVSIIALVCFLPASLIIVILIKSESKGPALFKQQRIGKNKQPFTILKFRTMKEDSPCDVPTHLLLDDIHKYTTRIGAILRKTSLDEWPQLINILKGEMSLVGPRPALWNQYDLILERERYGVNSLVPGLTGWAQINGRDTLSVDAKVGFDSEYLLTRSTLLDLKIIFLTMMKVINREGVGEGAGADRGKGELL</sequence>
<comment type="caution">
    <text evidence="4">The sequence shown here is derived from an EMBL/GenBank/DDBJ whole genome shotgun (WGS) entry which is preliminary data.</text>
</comment>
<dbReference type="Pfam" id="PF02397">
    <property type="entry name" value="Bac_transf"/>
    <property type="match status" value="1"/>
</dbReference>
<accession>A0A3D9JRV3</accession>
<keyword evidence="2" id="KW-1133">Transmembrane helix</keyword>
<evidence type="ECO:0000256" key="2">
    <source>
        <dbReference type="SAM" id="Phobius"/>
    </source>
</evidence>
<evidence type="ECO:0000259" key="3">
    <source>
        <dbReference type="Pfam" id="PF02397"/>
    </source>
</evidence>
<dbReference type="InterPro" id="IPR003362">
    <property type="entry name" value="Bact_transf"/>
</dbReference>
<dbReference type="PANTHER" id="PTHR30576">
    <property type="entry name" value="COLANIC BIOSYNTHESIS UDP-GLUCOSE LIPID CARRIER TRANSFERASE"/>
    <property type="match status" value="1"/>
</dbReference>
<evidence type="ECO:0000256" key="1">
    <source>
        <dbReference type="ARBA" id="ARBA00006464"/>
    </source>
</evidence>
<name>A0A3D9JRV3_9BACL</name>
<dbReference type="AlphaFoldDB" id="A0A3D9JRV3"/>
<gene>
    <name evidence="4" type="ORF">DFP98_11080</name>
</gene>
<dbReference type="Proteomes" id="UP000256977">
    <property type="component" value="Unassembled WGS sequence"/>
</dbReference>
<protein>
    <submittedName>
        <fullName evidence="4">O-antigen biosynthesis protein WbqP</fullName>
    </submittedName>
</protein>
<keyword evidence="2" id="KW-0472">Membrane</keyword>
<comment type="similarity">
    <text evidence="1">Belongs to the bacterial sugar transferase family.</text>
</comment>
<dbReference type="PANTHER" id="PTHR30576:SF10">
    <property type="entry name" value="SLL5057 PROTEIN"/>
    <property type="match status" value="1"/>
</dbReference>
<dbReference type="RefSeq" id="WP_116061330.1">
    <property type="nucleotide sequence ID" value="NZ_QRDZ01000010.1"/>
</dbReference>
<evidence type="ECO:0000313" key="5">
    <source>
        <dbReference type="Proteomes" id="UP000256977"/>
    </source>
</evidence>
<keyword evidence="5" id="KW-1185">Reference proteome</keyword>
<organism evidence="4 5">
    <name type="scientific">Cohnella phaseoli</name>
    <dbReference type="NCBI Taxonomy" id="456490"/>
    <lineage>
        <taxon>Bacteria</taxon>
        <taxon>Bacillati</taxon>
        <taxon>Bacillota</taxon>
        <taxon>Bacilli</taxon>
        <taxon>Bacillales</taxon>
        <taxon>Paenibacillaceae</taxon>
        <taxon>Cohnella</taxon>
    </lineage>
</organism>
<evidence type="ECO:0000313" key="4">
    <source>
        <dbReference type="EMBL" id="RED76861.1"/>
    </source>
</evidence>
<proteinExistence type="inferred from homology"/>